<gene>
    <name evidence="1" type="ORF">KIPB_005682</name>
</gene>
<proteinExistence type="predicted"/>
<accession>A0A9K3CYY5</accession>
<name>A0A9K3CYY5_9EUKA</name>
<comment type="caution">
    <text evidence="1">The sequence shown here is derived from an EMBL/GenBank/DDBJ whole genome shotgun (WGS) entry which is preliminary data.</text>
</comment>
<evidence type="ECO:0000313" key="1">
    <source>
        <dbReference type="EMBL" id="GIQ84229.1"/>
    </source>
</evidence>
<protein>
    <submittedName>
        <fullName evidence="1">Uncharacterized protein</fullName>
    </submittedName>
</protein>
<dbReference type="Proteomes" id="UP000265618">
    <property type="component" value="Unassembled WGS sequence"/>
</dbReference>
<evidence type="ECO:0000313" key="2">
    <source>
        <dbReference type="Proteomes" id="UP000265618"/>
    </source>
</evidence>
<reference evidence="1 2" key="1">
    <citation type="journal article" date="2018" name="PLoS ONE">
        <title>The draft genome of Kipferlia bialata reveals reductive genome evolution in fornicate parasites.</title>
        <authorList>
            <person name="Tanifuji G."/>
            <person name="Takabayashi S."/>
            <person name="Kume K."/>
            <person name="Takagi M."/>
            <person name="Nakayama T."/>
            <person name="Kamikawa R."/>
            <person name="Inagaki Y."/>
            <person name="Hashimoto T."/>
        </authorList>
    </citation>
    <scope>NUCLEOTIDE SEQUENCE [LARGE SCALE GENOMIC DNA]</scope>
    <source>
        <strain evidence="1">NY0173</strain>
    </source>
</reference>
<dbReference type="AlphaFoldDB" id="A0A9K3CYY5"/>
<sequence length="207" mass="23654">MSARCHTADEGCAIIGSLPVPKQPIRTEDVPGDAAGGSMYEDVPDLPRHIPGTLALLWALYCGTPHVVGHGTYRGFGSWGGLMEERVEMEDEDWMLRHRWERPGKREMVETARSMFSTLSEELGVDVFTVGDLTKQCVMDLLPIPIESVQEQRQFLSWILRYQEALADVEHKDMCIRMLDMLTKRDFELVPINWEETIFQLTVDSWI</sequence>
<keyword evidence="2" id="KW-1185">Reference proteome</keyword>
<dbReference type="EMBL" id="BDIP01001358">
    <property type="protein sequence ID" value="GIQ84229.1"/>
    <property type="molecule type" value="Genomic_DNA"/>
</dbReference>
<organism evidence="1 2">
    <name type="scientific">Kipferlia bialata</name>
    <dbReference type="NCBI Taxonomy" id="797122"/>
    <lineage>
        <taxon>Eukaryota</taxon>
        <taxon>Metamonada</taxon>
        <taxon>Carpediemonas-like organisms</taxon>
        <taxon>Kipferlia</taxon>
    </lineage>
</organism>